<protein>
    <submittedName>
        <fullName evidence="2">Uncharacterized protein</fullName>
    </submittedName>
</protein>
<evidence type="ECO:0000256" key="1">
    <source>
        <dbReference type="SAM" id="MobiDB-lite"/>
    </source>
</evidence>
<dbReference type="EMBL" id="HBIN01023444">
    <property type="protein sequence ID" value="CAE0448092.1"/>
    <property type="molecule type" value="Transcribed_RNA"/>
</dbReference>
<feature type="region of interest" description="Disordered" evidence="1">
    <location>
        <begin position="1"/>
        <end position="34"/>
    </location>
</feature>
<evidence type="ECO:0000313" key="2">
    <source>
        <dbReference type="EMBL" id="CAE0448092.1"/>
    </source>
</evidence>
<dbReference type="AlphaFoldDB" id="A0A7S3V2M5"/>
<organism evidence="2">
    <name type="scientific">Aplanochytrium stocchinoi</name>
    <dbReference type="NCBI Taxonomy" id="215587"/>
    <lineage>
        <taxon>Eukaryota</taxon>
        <taxon>Sar</taxon>
        <taxon>Stramenopiles</taxon>
        <taxon>Bigyra</taxon>
        <taxon>Labyrinthulomycetes</taxon>
        <taxon>Thraustochytrida</taxon>
        <taxon>Thraustochytriidae</taxon>
        <taxon>Aplanochytrium</taxon>
    </lineage>
</organism>
<name>A0A7S3V2M5_9STRA</name>
<gene>
    <name evidence="2" type="ORF">ASTO00021_LOCUS18056</name>
</gene>
<accession>A0A7S3V2M5</accession>
<feature type="compositionally biased region" description="Low complexity" evidence="1">
    <location>
        <begin position="1"/>
        <end position="14"/>
    </location>
</feature>
<proteinExistence type="predicted"/>
<reference evidence="2" key="1">
    <citation type="submission" date="2021-01" db="EMBL/GenBank/DDBJ databases">
        <authorList>
            <person name="Corre E."/>
            <person name="Pelletier E."/>
            <person name="Niang G."/>
            <person name="Scheremetjew M."/>
            <person name="Finn R."/>
            <person name="Kale V."/>
            <person name="Holt S."/>
            <person name="Cochrane G."/>
            <person name="Meng A."/>
            <person name="Brown T."/>
            <person name="Cohen L."/>
        </authorList>
    </citation>
    <scope>NUCLEOTIDE SEQUENCE</scope>
    <source>
        <strain evidence="2">GSBS06</strain>
    </source>
</reference>
<sequence>MPAASSSVSTSAAVNGNLNAKTKTKEREKKDKISSQQVFTNFLKVNEDGSLNAEDILSKKCFETWLASRRTETQNPAESFRRAVTATCRGSDGRKPFPEVVEEALLKELRKKKAWACFADTNVQIGKKGFPSMGYHEKLKSKTKLNKILKEKSQTGTMKILEKQKRPNPKAKNSIIPKLNVNVASEGTPAPRVVEVTASNSFSLSHVKLKEDSYQVPFQEVPAQEHEKKDEDISGNSEEENDLIELLKADITPYDGHEPTQREQVLADAVVPYLVENREGKTGRRRSRQSIEEDLDTFLKREKYTVVKQDLDAEEIVNIVYDDSFPDEVKRAARSFLDYYSVDGLRKLILTGRDHGVEYFTTPLMYMIDMHPKNGDPRFQKEFICPNMHIKFDHNRPVGSMIVSPELLVIDTNQNLRHILRGNSLNINASTLQVSRLQSLLIMQHGLPRMMRYGENWHFARLYRHDGTIGVFLVHCIAQGISGNMRLDIQDVSTHMQHILRLPLELC</sequence>
<feature type="compositionally biased region" description="Basic and acidic residues" evidence="1">
    <location>
        <begin position="23"/>
        <end position="33"/>
    </location>
</feature>